<dbReference type="PANTHER" id="PTHR12300">
    <property type="entry name" value="HVA22-LIKE PROTEINS"/>
    <property type="match status" value="1"/>
</dbReference>
<comment type="subcellular location">
    <subcellularLocation>
        <location evidence="1">Membrane</location>
        <topology evidence="1">Multi-pass membrane protein</topology>
    </subcellularLocation>
</comment>
<feature type="compositionally biased region" description="Basic and acidic residues" evidence="2">
    <location>
        <begin position="264"/>
        <end position="274"/>
    </location>
</feature>
<accession>A0AAW0R151</accession>
<evidence type="ECO:0000256" key="2">
    <source>
        <dbReference type="SAM" id="MobiDB-lite"/>
    </source>
</evidence>
<feature type="compositionally biased region" description="Polar residues" evidence="2">
    <location>
        <begin position="375"/>
        <end position="384"/>
    </location>
</feature>
<dbReference type="EMBL" id="JAQQWP010000004">
    <property type="protein sequence ID" value="KAK8120958.1"/>
    <property type="molecule type" value="Genomic_DNA"/>
</dbReference>
<comment type="caution">
    <text evidence="3">The sequence shown here is derived from an EMBL/GenBank/DDBJ whole genome shotgun (WGS) entry which is preliminary data.</text>
</comment>
<sequence length="384" mass="41262">MFDLIPKLLSSIASFLFPLFASYKALKTSDPTQLTPWLMYWSVLSCALLAESWLEFILWWVPFYSYIRLGFLLYLVLPQTQGARYLYETYLHPYLEENETQIEDFIASAHDRLRTAGMAYLRQAIELVKTKMLGMPPSEPTAMEVRAKAAPQGYTQALLARFSVPATRWTSQSAGNAGTEFYNLLAGAVSAATGASALASAGGSSSGVAIRGVQGSGAANPMTASGTLIPDNIRGSQEKISFIASQRERLAFMLNALDREAKALQRGEDDDRGKPASISLDGADNNHNNGGSSLERPPSGHSVWSALSKSRSEVDFEKIEAESASEEDENGLRRRAEASTPGSNNGRAGWSFLGWGTVGGGSTGAATPANDSPARGQSSGVEQP</sequence>
<evidence type="ECO:0000313" key="3">
    <source>
        <dbReference type="EMBL" id="KAK8120958.1"/>
    </source>
</evidence>
<proteinExistence type="inferred from homology"/>
<gene>
    <name evidence="3" type="ORF">PG999_005078</name>
</gene>
<dbReference type="Proteomes" id="UP001392437">
    <property type="component" value="Unassembled WGS sequence"/>
</dbReference>
<feature type="compositionally biased region" description="Basic and acidic residues" evidence="2">
    <location>
        <begin position="310"/>
        <end position="321"/>
    </location>
</feature>
<comment type="similarity">
    <text evidence="1">Belongs to the DP1 family.</text>
</comment>
<dbReference type="GO" id="GO:0016020">
    <property type="term" value="C:membrane"/>
    <property type="evidence" value="ECO:0007669"/>
    <property type="project" value="UniProtKB-SubCell"/>
</dbReference>
<dbReference type="Pfam" id="PF03134">
    <property type="entry name" value="TB2_DP1_HVA22"/>
    <property type="match status" value="1"/>
</dbReference>
<reference evidence="3 4" key="1">
    <citation type="submission" date="2023-01" db="EMBL/GenBank/DDBJ databases">
        <title>Analysis of 21 Apiospora genomes using comparative genomics revels a genus with tremendous synthesis potential of carbohydrate active enzymes and secondary metabolites.</title>
        <authorList>
            <person name="Sorensen T."/>
        </authorList>
    </citation>
    <scope>NUCLEOTIDE SEQUENCE [LARGE SCALE GENOMIC DNA]</scope>
    <source>
        <strain evidence="3 4">CBS 117206</strain>
    </source>
</reference>
<dbReference type="AlphaFoldDB" id="A0AAW0R151"/>
<feature type="region of interest" description="Disordered" evidence="2">
    <location>
        <begin position="264"/>
        <end position="384"/>
    </location>
</feature>
<evidence type="ECO:0000256" key="1">
    <source>
        <dbReference type="RuleBase" id="RU362006"/>
    </source>
</evidence>
<evidence type="ECO:0000313" key="4">
    <source>
        <dbReference type="Proteomes" id="UP001392437"/>
    </source>
</evidence>
<name>A0AAW0R151_9PEZI</name>
<organism evidence="3 4">
    <name type="scientific">Apiospora kogelbergensis</name>
    <dbReference type="NCBI Taxonomy" id="1337665"/>
    <lineage>
        <taxon>Eukaryota</taxon>
        <taxon>Fungi</taxon>
        <taxon>Dikarya</taxon>
        <taxon>Ascomycota</taxon>
        <taxon>Pezizomycotina</taxon>
        <taxon>Sordariomycetes</taxon>
        <taxon>Xylariomycetidae</taxon>
        <taxon>Amphisphaeriales</taxon>
        <taxon>Apiosporaceae</taxon>
        <taxon>Apiospora</taxon>
    </lineage>
</organism>
<dbReference type="InterPro" id="IPR004345">
    <property type="entry name" value="TB2_DP1_HVA22"/>
</dbReference>
<dbReference type="PANTHER" id="PTHR12300:SF177">
    <property type="entry name" value="PROTEIN YOP1"/>
    <property type="match status" value="1"/>
</dbReference>
<protein>
    <recommendedName>
        <fullName evidence="1">Protein YOP1</fullName>
    </recommendedName>
</protein>
<keyword evidence="4" id="KW-1185">Reference proteome</keyword>